<dbReference type="CDD" id="cd02440">
    <property type="entry name" value="AdoMet_MTases"/>
    <property type="match status" value="1"/>
</dbReference>
<comment type="caution">
    <text evidence="4">The sequence shown here is derived from an EMBL/GenBank/DDBJ whole genome shotgun (WGS) entry which is preliminary data.</text>
</comment>
<dbReference type="GO" id="GO:0003838">
    <property type="term" value="F:sterol 24-C-methyltransferase activity"/>
    <property type="evidence" value="ECO:0007669"/>
    <property type="project" value="TreeGrafter"/>
</dbReference>
<dbReference type="Proteomes" id="UP000006001">
    <property type="component" value="Unassembled WGS sequence"/>
</dbReference>
<dbReference type="InterPro" id="IPR029063">
    <property type="entry name" value="SAM-dependent_MTases_sf"/>
</dbReference>
<protein>
    <submittedName>
        <fullName evidence="4">Methyltransferase domain protein</fullName>
    </submittedName>
</protein>
<reference evidence="4" key="1">
    <citation type="submission" date="2009-10" db="EMBL/GenBank/DDBJ databases">
        <authorList>
            <person name="Weinstock G."/>
            <person name="Sodergren E."/>
            <person name="Clifton S."/>
            <person name="Fulton L."/>
            <person name="Fulton B."/>
            <person name="Courtney L."/>
            <person name="Fronick C."/>
            <person name="Harrison M."/>
            <person name="Strong C."/>
            <person name="Farmer C."/>
            <person name="Delahaunty K."/>
            <person name="Markovic C."/>
            <person name="Hall O."/>
            <person name="Minx P."/>
            <person name="Tomlinson C."/>
            <person name="Mitreva M."/>
            <person name="Nelson J."/>
            <person name="Hou S."/>
            <person name="Wollam A."/>
            <person name="Pepin K.H."/>
            <person name="Johnson M."/>
            <person name="Bhonagiri V."/>
            <person name="Nash W.E."/>
            <person name="Warren W."/>
            <person name="Chinwalla A."/>
            <person name="Mardis E.R."/>
            <person name="Wilson R.K."/>
        </authorList>
    </citation>
    <scope>NUCLEOTIDE SEQUENCE [LARGE SCALE GENOMIC DNA]</scope>
    <source>
        <strain evidence="4">ATCC 700122</strain>
    </source>
</reference>
<dbReference type="SUPFAM" id="SSF53335">
    <property type="entry name" value="S-adenosyl-L-methionine-dependent methyltransferases"/>
    <property type="match status" value="1"/>
</dbReference>
<dbReference type="EMBL" id="ACUX02000019">
    <property type="protein sequence ID" value="EEZ60285.1"/>
    <property type="molecule type" value="Genomic_DNA"/>
</dbReference>
<evidence type="ECO:0000256" key="1">
    <source>
        <dbReference type="ARBA" id="ARBA00022679"/>
    </source>
</evidence>
<organism evidence="4 5">
    <name type="scientific">Slackia exigua (strain ATCC 700122 / DSM 15923 / CIP 105133 / JCM 11022 / KCTC 5966 / S-7)</name>
    <dbReference type="NCBI Taxonomy" id="649764"/>
    <lineage>
        <taxon>Bacteria</taxon>
        <taxon>Bacillati</taxon>
        <taxon>Actinomycetota</taxon>
        <taxon>Coriobacteriia</taxon>
        <taxon>Eggerthellales</taxon>
        <taxon>Eggerthellaceae</taxon>
        <taxon>Slackia</taxon>
    </lineage>
</organism>
<gene>
    <name evidence="4" type="ORF">HMPREF0762_01762</name>
</gene>
<feature type="region of interest" description="Disordered" evidence="2">
    <location>
        <begin position="1"/>
        <end position="23"/>
    </location>
</feature>
<proteinExistence type="predicted"/>
<dbReference type="PANTHER" id="PTHR44068">
    <property type="entry name" value="ZGC:194242"/>
    <property type="match status" value="1"/>
</dbReference>
<dbReference type="STRING" id="649764.HMPREF0762_01762"/>
<feature type="domain" description="Methyltransferase type 11" evidence="3">
    <location>
        <begin position="53"/>
        <end position="152"/>
    </location>
</feature>
<keyword evidence="4" id="KW-0489">Methyltransferase</keyword>
<dbReference type="HOGENOM" id="CLU_081534_1_1_11"/>
<evidence type="ECO:0000313" key="5">
    <source>
        <dbReference type="Proteomes" id="UP000006001"/>
    </source>
</evidence>
<dbReference type="AlphaFoldDB" id="D0WIT7"/>
<dbReference type="InterPro" id="IPR013216">
    <property type="entry name" value="Methyltransf_11"/>
</dbReference>
<evidence type="ECO:0000259" key="3">
    <source>
        <dbReference type="Pfam" id="PF08241"/>
    </source>
</evidence>
<dbReference type="PANTHER" id="PTHR44068:SF1">
    <property type="entry name" value="HYPOTHETICAL LOC100005854"/>
    <property type="match status" value="1"/>
</dbReference>
<dbReference type="eggNOG" id="COG2226">
    <property type="taxonomic scope" value="Bacteria"/>
</dbReference>
<keyword evidence="1" id="KW-0808">Transferase</keyword>
<keyword evidence="5" id="KW-1185">Reference proteome</keyword>
<dbReference type="Gene3D" id="3.40.50.150">
    <property type="entry name" value="Vaccinia Virus protein VP39"/>
    <property type="match status" value="1"/>
</dbReference>
<evidence type="ECO:0000256" key="2">
    <source>
        <dbReference type="SAM" id="MobiDB-lite"/>
    </source>
</evidence>
<dbReference type="GO" id="GO:0032259">
    <property type="term" value="P:methylation"/>
    <property type="evidence" value="ECO:0007669"/>
    <property type="project" value="UniProtKB-KW"/>
</dbReference>
<dbReference type="GO" id="GO:0016126">
    <property type="term" value="P:sterol biosynthetic process"/>
    <property type="evidence" value="ECO:0007669"/>
    <property type="project" value="TreeGrafter"/>
</dbReference>
<dbReference type="InterPro" id="IPR050447">
    <property type="entry name" value="Erg6_SMT_methyltransf"/>
</dbReference>
<accession>D0WIT7</accession>
<dbReference type="Pfam" id="PF08241">
    <property type="entry name" value="Methyltransf_11"/>
    <property type="match status" value="1"/>
</dbReference>
<sequence length="211" mass="22837">MISMSALPPDQNPARPEGEGGLTMLERMNGGRHAMLSAWSFTQLSIDDTADAIDIGCGGGANVARLLERCPRGSVTGVDYAPTSVDKSRSFNARAIAQGSCRIVEGDVMALPFADASFDVATAFETVYFWPDIRRSLSEVARVLRRGGTFMISNEVDGTAESDREMAASFSGMSMYTGDDLAALLEEAGFDRIEVRTHPSERWMVVLARRA</sequence>
<evidence type="ECO:0000313" key="4">
    <source>
        <dbReference type="EMBL" id="EEZ60285.1"/>
    </source>
</evidence>
<name>D0WIT7_SLAES</name>